<evidence type="ECO:0000313" key="1">
    <source>
        <dbReference type="EMBL" id="ORA01803.1"/>
    </source>
</evidence>
<organism evidence="1 2">
    <name type="scientific">Mycobacterium arosiense ATCC BAA-1401 = DSM 45069</name>
    <dbReference type="NCBI Taxonomy" id="1265311"/>
    <lineage>
        <taxon>Bacteria</taxon>
        <taxon>Bacillati</taxon>
        <taxon>Actinomycetota</taxon>
        <taxon>Actinomycetes</taxon>
        <taxon>Mycobacteriales</taxon>
        <taxon>Mycobacteriaceae</taxon>
        <taxon>Mycobacterium</taxon>
        <taxon>Mycobacterium avium complex (MAC)</taxon>
    </lineage>
</organism>
<feature type="non-terminal residue" evidence="1">
    <location>
        <position position="81"/>
    </location>
</feature>
<dbReference type="EMBL" id="MVHG01000362">
    <property type="protein sequence ID" value="ORA01803.1"/>
    <property type="molecule type" value="Genomic_DNA"/>
</dbReference>
<reference evidence="1 2" key="1">
    <citation type="submission" date="2016-12" db="EMBL/GenBank/DDBJ databases">
        <title>The new phylogeny of genus Mycobacterium.</title>
        <authorList>
            <person name="Tortoli E."/>
            <person name="Trovato A."/>
            <person name="Cirillo D.M."/>
        </authorList>
    </citation>
    <scope>NUCLEOTIDE SEQUENCE [LARGE SCALE GENOMIC DNA]</scope>
    <source>
        <strain evidence="1 2">DSM 45069</strain>
    </source>
</reference>
<keyword evidence="1" id="KW-0966">Cell projection</keyword>
<keyword evidence="1" id="KW-0969">Cilium</keyword>
<dbReference type="Gene3D" id="1.20.1330.10">
    <property type="entry name" value="f41 fragment of flagellin, N-terminal domain"/>
    <property type="match status" value="1"/>
</dbReference>
<dbReference type="Proteomes" id="UP000192707">
    <property type="component" value="Unassembled WGS sequence"/>
</dbReference>
<keyword evidence="1" id="KW-0282">Flagellum</keyword>
<gene>
    <name evidence="1" type="ORF">BST14_28970</name>
</gene>
<accession>A0A1W9YP33</accession>
<dbReference type="SUPFAM" id="SSF64518">
    <property type="entry name" value="Phase 1 flagellin"/>
    <property type="match status" value="1"/>
</dbReference>
<proteinExistence type="predicted"/>
<sequence>SLASELRQREDELLNLLNSRDASGKYLFSGSQGSVQPFVRNEDGTYSYMGDESQREVQIASSTRIPVSDSGKVLFEDIVNA</sequence>
<feature type="non-terminal residue" evidence="1">
    <location>
        <position position="1"/>
    </location>
</feature>
<protein>
    <submittedName>
        <fullName evidence="1">Flagellar biosynthesis protein FlgL</fullName>
    </submittedName>
</protein>
<dbReference type="AlphaFoldDB" id="A0A1W9YP33"/>
<name>A0A1W9YP33_MYCAI</name>
<keyword evidence="2" id="KW-1185">Reference proteome</keyword>
<comment type="caution">
    <text evidence="1">The sequence shown here is derived from an EMBL/GenBank/DDBJ whole genome shotgun (WGS) entry which is preliminary data.</text>
</comment>
<evidence type="ECO:0000313" key="2">
    <source>
        <dbReference type="Proteomes" id="UP000192707"/>
    </source>
</evidence>